<gene>
    <name evidence="1" type="ORF">KUCAC02_024079</name>
</gene>
<evidence type="ECO:0000313" key="2">
    <source>
        <dbReference type="Proteomes" id="UP001057452"/>
    </source>
</evidence>
<protein>
    <submittedName>
        <fullName evidence="1">Uncharacterized protein</fullName>
    </submittedName>
</protein>
<name>A0ACB9WIG2_CHAAC</name>
<dbReference type="Proteomes" id="UP001057452">
    <property type="component" value="Chromosome 22"/>
</dbReference>
<organism evidence="1 2">
    <name type="scientific">Chaenocephalus aceratus</name>
    <name type="common">Blackfin icefish</name>
    <name type="synonym">Chaenichthys aceratus</name>
    <dbReference type="NCBI Taxonomy" id="36190"/>
    <lineage>
        <taxon>Eukaryota</taxon>
        <taxon>Metazoa</taxon>
        <taxon>Chordata</taxon>
        <taxon>Craniata</taxon>
        <taxon>Vertebrata</taxon>
        <taxon>Euteleostomi</taxon>
        <taxon>Actinopterygii</taxon>
        <taxon>Neopterygii</taxon>
        <taxon>Teleostei</taxon>
        <taxon>Neoteleostei</taxon>
        <taxon>Acanthomorphata</taxon>
        <taxon>Eupercaria</taxon>
        <taxon>Perciformes</taxon>
        <taxon>Notothenioidei</taxon>
        <taxon>Channichthyidae</taxon>
        <taxon>Chaenocephalus</taxon>
    </lineage>
</organism>
<comment type="caution">
    <text evidence="1">The sequence shown here is derived from an EMBL/GenBank/DDBJ whole genome shotgun (WGS) entry which is preliminary data.</text>
</comment>
<evidence type="ECO:0000313" key="1">
    <source>
        <dbReference type="EMBL" id="KAI4812711.1"/>
    </source>
</evidence>
<accession>A0ACB9WIG2</accession>
<proteinExistence type="predicted"/>
<dbReference type="EMBL" id="CM043806">
    <property type="protein sequence ID" value="KAI4812711.1"/>
    <property type="molecule type" value="Genomic_DNA"/>
</dbReference>
<sequence length="171" mass="18388">MEPDIIPLHSVSPPPLDGDGEVGSEEDDFGDFGAFSVGESPDSLSSFRQLSSTAIKPAALQSTVEQSQPTSTVHVGSGRGQECTAESSVHLTNGFSVRNHHSRTPIASAVGGPKEETGFADFTLFTEQAEHPWCCGFSPIDRKEQWDAEERKEGSHPTAWGNTGMVQDRML</sequence>
<keyword evidence="2" id="KW-1185">Reference proteome</keyword>
<reference evidence="1" key="1">
    <citation type="submission" date="2022-05" db="EMBL/GenBank/DDBJ databases">
        <title>Chromosome-level genome of Chaenocephalus aceratus.</title>
        <authorList>
            <person name="Park H."/>
        </authorList>
    </citation>
    <scope>NUCLEOTIDE SEQUENCE</scope>
    <source>
        <strain evidence="1">KU_202001</strain>
    </source>
</reference>